<feature type="non-terminal residue" evidence="2">
    <location>
        <position position="1"/>
    </location>
</feature>
<feature type="region of interest" description="Disordered" evidence="1">
    <location>
        <begin position="1"/>
        <end position="31"/>
    </location>
</feature>
<evidence type="ECO:0000313" key="3">
    <source>
        <dbReference type="Proteomes" id="UP001488838"/>
    </source>
</evidence>
<dbReference type="Proteomes" id="UP001488838">
    <property type="component" value="Unassembled WGS sequence"/>
</dbReference>
<comment type="caution">
    <text evidence="2">The sequence shown here is derived from an EMBL/GenBank/DDBJ whole genome shotgun (WGS) entry which is preliminary data.</text>
</comment>
<keyword evidence="3" id="KW-1185">Reference proteome</keyword>
<protein>
    <submittedName>
        <fullName evidence="2">Uncharacterized protein</fullName>
    </submittedName>
</protein>
<organism evidence="2 3">
    <name type="scientific">Myodes glareolus</name>
    <name type="common">Bank vole</name>
    <name type="synonym">Clethrionomys glareolus</name>
    <dbReference type="NCBI Taxonomy" id="447135"/>
    <lineage>
        <taxon>Eukaryota</taxon>
        <taxon>Metazoa</taxon>
        <taxon>Chordata</taxon>
        <taxon>Craniata</taxon>
        <taxon>Vertebrata</taxon>
        <taxon>Euteleostomi</taxon>
        <taxon>Mammalia</taxon>
        <taxon>Eutheria</taxon>
        <taxon>Euarchontoglires</taxon>
        <taxon>Glires</taxon>
        <taxon>Rodentia</taxon>
        <taxon>Myomorpha</taxon>
        <taxon>Muroidea</taxon>
        <taxon>Cricetidae</taxon>
        <taxon>Arvicolinae</taxon>
        <taxon>Myodes</taxon>
    </lineage>
</organism>
<gene>
    <name evidence="2" type="ORF">U0070_002981</name>
</gene>
<evidence type="ECO:0000313" key="2">
    <source>
        <dbReference type="EMBL" id="KAK7798067.1"/>
    </source>
</evidence>
<dbReference type="AlphaFoldDB" id="A0AAW0H681"/>
<accession>A0AAW0H681</accession>
<name>A0AAW0H681_MYOGA</name>
<dbReference type="EMBL" id="JBBHLL010000734">
    <property type="protein sequence ID" value="KAK7798067.1"/>
    <property type="molecule type" value="Genomic_DNA"/>
</dbReference>
<evidence type="ECO:0000256" key="1">
    <source>
        <dbReference type="SAM" id="MobiDB-lite"/>
    </source>
</evidence>
<reference evidence="2 3" key="1">
    <citation type="journal article" date="2023" name="bioRxiv">
        <title>Conserved and derived expression patterns and positive selection on dental genes reveal complex evolutionary context of ever-growing rodent molars.</title>
        <authorList>
            <person name="Calamari Z.T."/>
            <person name="Song A."/>
            <person name="Cohen E."/>
            <person name="Akter M."/>
            <person name="Roy R.D."/>
            <person name="Hallikas O."/>
            <person name="Christensen M.M."/>
            <person name="Li P."/>
            <person name="Marangoni P."/>
            <person name="Jernvall J."/>
            <person name="Klein O.D."/>
        </authorList>
    </citation>
    <scope>NUCLEOTIDE SEQUENCE [LARGE SCALE GENOMIC DNA]</scope>
    <source>
        <strain evidence="2">V071</strain>
    </source>
</reference>
<proteinExistence type="predicted"/>
<sequence>SQKTAHETENSEGGKYKDDSHSEDKGEESKPKTCCGIFLLCEHCLDQDVCSSANHRTGNSQGHQEHVVRVFLSN</sequence>